<keyword evidence="10" id="KW-0812">Transmembrane</keyword>
<keyword evidence="3" id="KW-0597">Phosphoprotein</keyword>
<proteinExistence type="predicted"/>
<dbReference type="InterPro" id="IPR050482">
    <property type="entry name" value="Sensor_HK_TwoCompSys"/>
</dbReference>
<dbReference type="GO" id="GO:0016301">
    <property type="term" value="F:kinase activity"/>
    <property type="evidence" value="ECO:0007669"/>
    <property type="project" value="UniProtKB-KW"/>
</dbReference>
<keyword evidence="6 14" id="KW-0418">Kinase</keyword>
<evidence type="ECO:0000256" key="5">
    <source>
        <dbReference type="ARBA" id="ARBA00022741"/>
    </source>
</evidence>
<dbReference type="CDD" id="cd16917">
    <property type="entry name" value="HATPase_UhpB-NarQ-NarX-like"/>
    <property type="match status" value="1"/>
</dbReference>
<dbReference type="EC" id="2.7.13.3" evidence="2"/>
<evidence type="ECO:0000313" key="15">
    <source>
        <dbReference type="Proteomes" id="UP000832097"/>
    </source>
</evidence>
<evidence type="ECO:0000256" key="10">
    <source>
        <dbReference type="SAM" id="Phobius"/>
    </source>
</evidence>
<evidence type="ECO:0000313" key="14">
    <source>
        <dbReference type="EMBL" id="UOE45304.1"/>
    </source>
</evidence>
<evidence type="ECO:0000256" key="7">
    <source>
        <dbReference type="ARBA" id="ARBA00022840"/>
    </source>
</evidence>
<dbReference type="PANTHER" id="PTHR24421">
    <property type="entry name" value="NITRATE/NITRITE SENSOR PROTEIN NARX-RELATED"/>
    <property type="match status" value="1"/>
</dbReference>
<dbReference type="PANTHER" id="PTHR24421:SF10">
    <property type="entry name" value="NITRATE_NITRITE SENSOR PROTEIN NARQ"/>
    <property type="match status" value="1"/>
</dbReference>
<dbReference type="Proteomes" id="UP000832097">
    <property type="component" value="Chromosome"/>
</dbReference>
<gene>
    <name evidence="14" type="ORF">MTO99_05940</name>
</gene>
<dbReference type="Gene3D" id="3.30.565.10">
    <property type="entry name" value="Histidine kinase-like ATPase, C-terminal domain"/>
    <property type="match status" value="1"/>
</dbReference>
<sequence>MANADPAHGARSPDLPETAVGGALRLPKPPGFIRRFWARHPRLVDALVAAVYVLPTVTVATVSAAGATPVTPPAWTSVVHAAGILAAGVCLLLFRRTRPWLVLVVAWAVCLAVAVTGSVEALPVLLALYGLGVYRSTRAAWIGFAGSVAVSVAATCLAVWLEFVQAIPDGLIDRDGPPAMTSQAVVGTLIATLIGVTVGNRRRYLDALIARAHDLARERDQQARLAAAAERARIAREMHDIVSHGLTVMITLADGSAATAVRDPEQAAAGMRIVAETGRDALGDMRRMLGVLTGPDAPAERHPQPDAGGLPELVDGFRDAGLPVRLTTSGVAPHDSAFGLTVYRIVQEGLTNVLRHASGASRVDVTVAAHDGIVDVLVEDDAPAARDVPATTGAGRGLAGVRERVALYGGTVEAGPGPRTGWRLHATLRADGRAGVREEAGGDA</sequence>
<dbReference type="InterPro" id="IPR055558">
    <property type="entry name" value="DUF7134"/>
</dbReference>
<keyword evidence="10" id="KW-0472">Membrane</keyword>
<keyword evidence="15" id="KW-1185">Reference proteome</keyword>
<feature type="region of interest" description="Disordered" evidence="9">
    <location>
        <begin position="1"/>
        <end position="20"/>
    </location>
</feature>
<reference evidence="14 15" key="1">
    <citation type="submission" date="2022-03" db="EMBL/GenBank/DDBJ databases">
        <title>Mucilaginibacter sp. isolated from the gut of Protaetia brevitarsis seulensis larvae.</title>
        <authorList>
            <person name="Won M."/>
            <person name="Kim S.-J."/>
            <person name="Kwon S.-W."/>
        </authorList>
    </citation>
    <scope>NUCLEOTIDE SEQUENCE [LARGE SCALE GENOMIC DNA]</scope>
    <source>
        <strain evidence="14 15">CFWR-12</strain>
    </source>
</reference>
<evidence type="ECO:0000256" key="8">
    <source>
        <dbReference type="ARBA" id="ARBA00023012"/>
    </source>
</evidence>
<evidence type="ECO:0000256" key="4">
    <source>
        <dbReference type="ARBA" id="ARBA00022679"/>
    </source>
</evidence>
<evidence type="ECO:0000256" key="2">
    <source>
        <dbReference type="ARBA" id="ARBA00012438"/>
    </source>
</evidence>
<evidence type="ECO:0000256" key="1">
    <source>
        <dbReference type="ARBA" id="ARBA00000085"/>
    </source>
</evidence>
<keyword evidence="5" id="KW-0547">Nucleotide-binding</keyword>
<dbReference type="InterPro" id="IPR011712">
    <property type="entry name" value="Sig_transdc_His_kin_sub3_dim/P"/>
</dbReference>
<feature type="transmembrane region" description="Helical" evidence="10">
    <location>
        <begin position="101"/>
        <end position="129"/>
    </location>
</feature>
<dbReference type="EMBL" id="CP094528">
    <property type="protein sequence ID" value="UOE45304.1"/>
    <property type="molecule type" value="Genomic_DNA"/>
</dbReference>
<dbReference type="Pfam" id="PF07730">
    <property type="entry name" value="HisKA_3"/>
    <property type="match status" value="1"/>
</dbReference>
<feature type="transmembrane region" description="Helical" evidence="10">
    <location>
        <begin position="43"/>
        <end position="68"/>
    </location>
</feature>
<evidence type="ECO:0000256" key="3">
    <source>
        <dbReference type="ARBA" id="ARBA00022553"/>
    </source>
</evidence>
<dbReference type="InterPro" id="IPR036890">
    <property type="entry name" value="HATPase_C_sf"/>
</dbReference>
<protein>
    <recommendedName>
        <fullName evidence="2">histidine kinase</fullName>
        <ecNumber evidence="2">2.7.13.3</ecNumber>
    </recommendedName>
</protein>
<dbReference type="Pfam" id="PF23539">
    <property type="entry name" value="DUF7134"/>
    <property type="match status" value="1"/>
</dbReference>
<dbReference type="Pfam" id="PF02518">
    <property type="entry name" value="HATPase_c"/>
    <property type="match status" value="1"/>
</dbReference>
<accession>A0ABY4C1U3</accession>
<comment type="catalytic activity">
    <reaction evidence="1">
        <text>ATP + protein L-histidine = ADP + protein N-phospho-L-histidine.</text>
        <dbReference type="EC" id="2.7.13.3"/>
    </reaction>
</comment>
<dbReference type="RefSeq" id="WP_243557780.1">
    <property type="nucleotide sequence ID" value="NZ_CP094528.1"/>
</dbReference>
<feature type="domain" description="Histidine kinase/HSP90-like ATPase" evidence="11">
    <location>
        <begin position="341"/>
        <end position="429"/>
    </location>
</feature>
<organism evidence="14 15">
    <name type="scientific">Agromyces larvae</name>
    <dbReference type="NCBI Taxonomy" id="2929802"/>
    <lineage>
        <taxon>Bacteria</taxon>
        <taxon>Bacillati</taxon>
        <taxon>Actinomycetota</taxon>
        <taxon>Actinomycetes</taxon>
        <taxon>Micrococcales</taxon>
        <taxon>Microbacteriaceae</taxon>
        <taxon>Agromyces</taxon>
    </lineage>
</organism>
<evidence type="ECO:0000256" key="6">
    <source>
        <dbReference type="ARBA" id="ARBA00022777"/>
    </source>
</evidence>
<dbReference type="InterPro" id="IPR003594">
    <property type="entry name" value="HATPase_dom"/>
</dbReference>
<dbReference type="Gene3D" id="1.20.5.1930">
    <property type="match status" value="1"/>
</dbReference>
<feature type="transmembrane region" description="Helical" evidence="10">
    <location>
        <begin position="141"/>
        <end position="164"/>
    </location>
</feature>
<name>A0ABY4C1U3_9MICO</name>
<evidence type="ECO:0000259" key="12">
    <source>
        <dbReference type="Pfam" id="PF07730"/>
    </source>
</evidence>
<keyword evidence="8" id="KW-0902">Two-component regulatory system</keyword>
<evidence type="ECO:0000259" key="13">
    <source>
        <dbReference type="Pfam" id="PF23539"/>
    </source>
</evidence>
<keyword evidence="7" id="KW-0067">ATP-binding</keyword>
<feature type="domain" description="DUF7134" evidence="13">
    <location>
        <begin position="34"/>
        <end position="155"/>
    </location>
</feature>
<keyword evidence="4" id="KW-0808">Transferase</keyword>
<dbReference type="SUPFAM" id="SSF55874">
    <property type="entry name" value="ATPase domain of HSP90 chaperone/DNA topoisomerase II/histidine kinase"/>
    <property type="match status" value="1"/>
</dbReference>
<keyword evidence="10" id="KW-1133">Transmembrane helix</keyword>
<feature type="transmembrane region" description="Helical" evidence="10">
    <location>
        <begin position="74"/>
        <end position="94"/>
    </location>
</feature>
<feature type="domain" description="Signal transduction histidine kinase subgroup 3 dimerisation and phosphoacceptor" evidence="12">
    <location>
        <begin position="230"/>
        <end position="295"/>
    </location>
</feature>
<evidence type="ECO:0000256" key="9">
    <source>
        <dbReference type="SAM" id="MobiDB-lite"/>
    </source>
</evidence>
<evidence type="ECO:0000259" key="11">
    <source>
        <dbReference type="Pfam" id="PF02518"/>
    </source>
</evidence>